<dbReference type="OrthoDB" id="791468at2"/>
<dbReference type="AlphaFoldDB" id="A0A372NMH6"/>
<proteinExistence type="predicted"/>
<accession>A0A372NMH6</accession>
<feature type="compositionally biased region" description="Basic residues" evidence="1">
    <location>
        <begin position="332"/>
        <end position="344"/>
    </location>
</feature>
<dbReference type="RefSeq" id="WP_117394025.1">
    <property type="nucleotide sequence ID" value="NZ_QWDC01000005.1"/>
</dbReference>
<comment type="caution">
    <text evidence="2">The sequence shown here is derived from an EMBL/GenBank/DDBJ whole genome shotgun (WGS) entry which is preliminary data.</text>
</comment>
<keyword evidence="3" id="KW-1185">Reference proteome</keyword>
<evidence type="ECO:0000256" key="1">
    <source>
        <dbReference type="SAM" id="MobiDB-lite"/>
    </source>
</evidence>
<reference evidence="2 3" key="1">
    <citation type="submission" date="2018-08" db="EMBL/GenBank/DDBJ databases">
        <title>Mucilaginibacter sp. MYSH2.</title>
        <authorList>
            <person name="Seo T."/>
        </authorList>
    </citation>
    <scope>NUCLEOTIDE SEQUENCE [LARGE SCALE GENOMIC DNA]</scope>
    <source>
        <strain evidence="2 3">MYSH2</strain>
    </source>
</reference>
<protein>
    <submittedName>
        <fullName evidence="2">Uncharacterized protein</fullName>
    </submittedName>
</protein>
<gene>
    <name evidence="2" type="ORF">D0C36_22715</name>
</gene>
<evidence type="ECO:0000313" key="3">
    <source>
        <dbReference type="Proteomes" id="UP000264217"/>
    </source>
</evidence>
<organism evidence="2 3">
    <name type="scientific">Mucilaginibacter conchicola</name>
    <dbReference type="NCBI Taxonomy" id="2303333"/>
    <lineage>
        <taxon>Bacteria</taxon>
        <taxon>Pseudomonadati</taxon>
        <taxon>Bacteroidota</taxon>
        <taxon>Sphingobacteriia</taxon>
        <taxon>Sphingobacteriales</taxon>
        <taxon>Sphingobacteriaceae</taxon>
        <taxon>Mucilaginibacter</taxon>
    </lineage>
</organism>
<feature type="region of interest" description="Disordered" evidence="1">
    <location>
        <begin position="315"/>
        <end position="344"/>
    </location>
</feature>
<dbReference type="Proteomes" id="UP000264217">
    <property type="component" value="Unassembled WGS sequence"/>
</dbReference>
<evidence type="ECO:0000313" key="2">
    <source>
        <dbReference type="EMBL" id="RFZ90058.1"/>
    </source>
</evidence>
<name>A0A372NMH6_9SPHI</name>
<sequence length="344" mass="39540">MNHLPNRVLKALNDWDDHQKDLEKTFQHSKMDAESVSLLRLNYLRREKNRIEKIARSDEMPFIVLLQRQIARLERELYPNLFLRVFMRLKDRWLDGPAHFSRQAAIKNANFNALTEQLRQSGFNYINGKLDQYLQDGSRLVSIPLSCQLNEVKCFTARLHFQQNIEGSYFLERIAAELLEKGGSVRSHSFELKNWPGIEATQMLNLLEGKAIKQHFLNAEGRSAERWLELGKYGVQSYHPDKPFDLHTILNELGIPLEDGRKIINQLENGHTVPVVLKSGKITRPVSLQADPANGCIRVTDVEKLNVSPIANQNSLRQKAAEEPGLTPGSLQKRKVSNRRHVKL</sequence>
<dbReference type="EMBL" id="QWDC01000005">
    <property type="protein sequence ID" value="RFZ90058.1"/>
    <property type="molecule type" value="Genomic_DNA"/>
</dbReference>